<feature type="domain" description="PilZ" evidence="4">
    <location>
        <begin position="121"/>
        <end position="223"/>
    </location>
</feature>
<keyword evidence="6" id="KW-0282">Flagellum</keyword>
<dbReference type="InterPro" id="IPR012349">
    <property type="entry name" value="Split_barrel_FMN-bd"/>
</dbReference>
<evidence type="ECO:0000313" key="8">
    <source>
        <dbReference type="Proteomes" id="UP000263517"/>
    </source>
</evidence>
<evidence type="ECO:0000313" key="6">
    <source>
        <dbReference type="EMBL" id="HAW75633.1"/>
    </source>
</evidence>
<dbReference type="RefSeq" id="WP_272964201.1">
    <property type="nucleotide sequence ID" value="NZ_CALBIY010000019.1"/>
</dbReference>
<reference evidence="8 9" key="1">
    <citation type="journal article" date="2018" name="Nat. Biotechnol.">
        <title>A standardized bacterial taxonomy based on genome phylogeny substantially revises the tree of life.</title>
        <authorList>
            <person name="Parks D.H."/>
            <person name="Chuvochina M."/>
            <person name="Waite D.W."/>
            <person name="Rinke C."/>
            <person name="Skarshewski A."/>
            <person name="Chaumeil P.A."/>
            <person name="Hugenholtz P."/>
        </authorList>
    </citation>
    <scope>NUCLEOTIDE SEQUENCE [LARGE SCALE GENOMIC DNA]</scope>
    <source>
        <strain evidence="7">UBA11621</strain>
        <strain evidence="6">UBA11978</strain>
    </source>
</reference>
<protein>
    <submittedName>
        <fullName evidence="6">Flagellar brake protein</fullName>
    </submittedName>
</protein>
<keyword evidence="1" id="KW-0973">c-di-GMP</keyword>
<evidence type="ECO:0000313" key="7">
    <source>
        <dbReference type="EMBL" id="HBU50294.1"/>
    </source>
</evidence>
<sequence length="227" mass="25054">MEEKVVNRRMNREDVESLRSLLPGTMVDLQITTPTAPRRVKTGYVGMELGNCLLFQAPTSAKWMSTRDLLTIGNDLVVRYVLEGDAGQVIAFRVKVLKLLSKPTGLLITSFPSHIESIGLRANKRSQPGISVIVTSETFPEADKVTGIIVDISQHGCKIALPLNPEWPVLLDNANLSLTYSTDGVESKIQASVRNHKLESDFVYYGVKFNSDSETVNALLSRHTLIS</sequence>
<dbReference type="Proteomes" id="UP000264779">
    <property type="component" value="Unassembled WGS sequence"/>
</dbReference>
<keyword evidence="6" id="KW-0969">Cilium</keyword>
<evidence type="ECO:0000313" key="9">
    <source>
        <dbReference type="Proteomes" id="UP000264779"/>
    </source>
</evidence>
<accession>A0A349TQY1</accession>
<dbReference type="EMBL" id="DONK01000050">
    <property type="protein sequence ID" value="HBU50294.1"/>
    <property type="molecule type" value="Genomic_DNA"/>
</dbReference>
<dbReference type="InterPro" id="IPR009875">
    <property type="entry name" value="PilZ_domain"/>
</dbReference>
<dbReference type="Pfam" id="PF12945">
    <property type="entry name" value="PilZNR"/>
    <property type="match status" value="1"/>
</dbReference>
<dbReference type="GO" id="GO:0035438">
    <property type="term" value="F:cyclic-di-GMP binding"/>
    <property type="evidence" value="ECO:0007669"/>
    <property type="project" value="InterPro"/>
</dbReference>
<keyword evidence="3" id="KW-0975">Bacterial flagellum</keyword>
<dbReference type="Gene3D" id="2.30.110.10">
    <property type="entry name" value="Electron Transport, Fmn-binding Protein, Chain A"/>
    <property type="match status" value="1"/>
</dbReference>
<dbReference type="AlphaFoldDB" id="A0A349TQY1"/>
<dbReference type="STRING" id="589873.EP12_09930"/>
<dbReference type="Pfam" id="PF07238">
    <property type="entry name" value="PilZ"/>
    <property type="match status" value="1"/>
</dbReference>
<evidence type="ECO:0000256" key="3">
    <source>
        <dbReference type="ARBA" id="ARBA00023143"/>
    </source>
</evidence>
<evidence type="ECO:0000256" key="2">
    <source>
        <dbReference type="ARBA" id="ARBA00022741"/>
    </source>
</evidence>
<proteinExistence type="predicted"/>
<name>A0A349TQY1_9ALTE</name>
<keyword evidence="2" id="KW-0547">Nucleotide-binding</keyword>
<dbReference type="Gene3D" id="2.40.10.220">
    <property type="entry name" value="predicted glycosyltransferase like domains"/>
    <property type="match status" value="1"/>
</dbReference>
<comment type="caution">
    <text evidence="6">The sequence shown here is derived from an EMBL/GenBank/DDBJ whole genome shotgun (WGS) entry which is preliminary data.</text>
</comment>
<dbReference type="SUPFAM" id="SSF141371">
    <property type="entry name" value="PilZ domain-like"/>
    <property type="match status" value="2"/>
</dbReference>
<dbReference type="Proteomes" id="UP000263517">
    <property type="component" value="Unassembled WGS sequence"/>
</dbReference>
<dbReference type="EMBL" id="DNAN01000272">
    <property type="protein sequence ID" value="HAW75633.1"/>
    <property type="molecule type" value="Genomic_DNA"/>
</dbReference>
<feature type="domain" description="Type III secretion system flagellar brake protein YcgR PilZN" evidence="5">
    <location>
        <begin position="23"/>
        <end position="112"/>
    </location>
</feature>
<keyword evidence="6" id="KW-0966">Cell projection</keyword>
<evidence type="ECO:0000259" key="4">
    <source>
        <dbReference type="Pfam" id="PF07238"/>
    </source>
</evidence>
<organism evidence="6 8">
    <name type="scientific">Alteromonas australica</name>
    <dbReference type="NCBI Taxonomy" id="589873"/>
    <lineage>
        <taxon>Bacteria</taxon>
        <taxon>Pseudomonadati</taxon>
        <taxon>Pseudomonadota</taxon>
        <taxon>Gammaproteobacteria</taxon>
        <taxon>Alteromonadales</taxon>
        <taxon>Alteromonadaceae</taxon>
        <taxon>Alteromonas/Salinimonas group</taxon>
        <taxon>Alteromonas</taxon>
    </lineage>
</organism>
<dbReference type="InterPro" id="IPR009926">
    <property type="entry name" value="T3SS_YcgR_PilZN"/>
</dbReference>
<evidence type="ECO:0000256" key="1">
    <source>
        <dbReference type="ARBA" id="ARBA00022636"/>
    </source>
</evidence>
<evidence type="ECO:0000259" key="5">
    <source>
        <dbReference type="Pfam" id="PF12945"/>
    </source>
</evidence>
<gene>
    <name evidence="6" type="ORF">DCW74_07855</name>
    <name evidence="7" type="ORF">DEB45_03450</name>
</gene>